<dbReference type="EMBL" id="SOZI01000004">
    <property type="protein sequence ID" value="TNY24232.1"/>
    <property type="molecule type" value="Genomic_DNA"/>
</dbReference>
<dbReference type="PANTHER" id="PTHR12277:SF64">
    <property type="entry name" value="SUPERFAMILY HYDROLASE, PUTATIVE (AFU_ORTHOLOGUE AFUA_3G01760)-RELATED"/>
    <property type="match status" value="1"/>
</dbReference>
<keyword evidence="3" id="KW-1185">Reference proteome</keyword>
<dbReference type="Gene3D" id="3.40.50.1820">
    <property type="entry name" value="alpha/beta hydrolase"/>
    <property type="match status" value="1"/>
</dbReference>
<sequence>MKAASRIALSAPLWRPTWRCEPLRGRRNLPLFPRRAGFHWSPPARLFGLRLPEPSNEPLAGTLGDASGPPWLFLLEVLVGLPAALWAYKCLMLVLFQRRIIYLPSVPPGTRDESLEDGERTTARDGSLSGLDWRQVRIESMVPTSWLRRPVELRGIEMSWSGPATTAAGDATQRRPRVVIVYLQGNAGTPLLRAPLFRSLLRDPVPPRAASAASSPPLPPLVTLLAIAPRTFWRSTRTTPTEPGVLADYAAALSHAYATHGPSARYVLYGHSLGGAAAVFLLEQLYQAPFGPSSCPPDISAAATSPLKPLDKASRSRRVQETRAPDHAASFPTISGVILENPLPSIPHMVRALYPQRWLPYHYLGPFAFDKWDALGRLERGAAPSAASSLSAARARAPDSLWIRSGRDEIIPGGEDDGVRRMYDAWVRATQPVRSAREGQVAEKDEAVGSRAKWVDVVGALHDTAYLERRWRDEIRSFLVDVASRER</sequence>
<evidence type="ECO:0000313" key="2">
    <source>
        <dbReference type="EMBL" id="TNY24232.1"/>
    </source>
</evidence>
<dbReference type="PANTHER" id="PTHR12277">
    <property type="entry name" value="ALPHA/BETA HYDROLASE DOMAIN-CONTAINING PROTEIN"/>
    <property type="match status" value="1"/>
</dbReference>
<reference evidence="2 3" key="1">
    <citation type="submission" date="2019-03" db="EMBL/GenBank/DDBJ databases">
        <title>Rhodosporidium diobovatum UCD-FST 08-225 genome sequencing, assembly, and annotation.</title>
        <authorList>
            <person name="Fakankun I.U."/>
            <person name="Fristensky B."/>
            <person name="Levin D.B."/>
        </authorList>
    </citation>
    <scope>NUCLEOTIDE SEQUENCE [LARGE SCALE GENOMIC DNA]</scope>
    <source>
        <strain evidence="2 3">UCD-FST 08-225</strain>
    </source>
</reference>
<gene>
    <name evidence="2" type="ORF">DMC30DRAFT_387642</name>
</gene>
<dbReference type="STRING" id="5288.A0A5C5G764"/>
<dbReference type="Proteomes" id="UP000311382">
    <property type="component" value="Unassembled WGS sequence"/>
</dbReference>
<organism evidence="2 3">
    <name type="scientific">Rhodotorula diobovata</name>
    <dbReference type="NCBI Taxonomy" id="5288"/>
    <lineage>
        <taxon>Eukaryota</taxon>
        <taxon>Fungi</taxon>
        <taxon>Dikarya</taxon>
        <taxon>Basidiomycota</taxon>
        <taxon>Pucciniomycotina</taxon>
        <taxon>Microbotryomycetes</taxon>
        <taxon>Sporidiobolales</taxon>
        <taxon>Sporidiobolaceae</taxon>
        <taxon>Rhodotorula</taxon>
    </lineage>
</organism>
<dbReference type="InterPro" id="IPR029058">
    <property type="entry name" value="AB_hydrolase_fold"/>
</dbReference>
<proteinExistence type="predicted"/>
<feature type="compositionally biased region" description="Basic and acidic residues" evidence="1">
    <location>
        <begin position="309"/>
        <end position="326"/>
    </location>
</feature>
<evidence type="ECO:0008006" key="4">
    <source>
        <dbReference type="Google" id="ProtNLM"/>
    </source>
</evidence>
<dbReference type="OrthoDB" id="10249433at2759"/>
<evidence type="ECO:0000313" key="3">
    <source>
        <dbReference type="Proteomes" id="UP000311382"/>
    </source>
</evidence>
<accession>A0A5C5G764</accession>
<name>A0A5C5G764_9BASI</name>
<protein>
    <recommendedName>
        <fullName evidence="4">Alpha/Beta hydrolase protein</fullName>
    </recommendedName>
</protein>
<dbReference type="SUPFAM" id="SSF53474">
    <property type="entry name" value="alpha/beta-Hydrolases"/>
    <property type="match status" value="1"/>
</dbReference>
<feature type="region of interest" description="Disordered" evidence="1">
    <location>
        <begin position="306"/>
        <end position="326"/>
    </location>
</feature>
<comment type="caution">
    <text evidence="2">The sequence shown here is derived from an EMBL/GenBank/DDBJ whole genome shotgun (WGS) entry which is preliminary data.</text>
</comment>
<dbReference type="GO" id="GO:0016020">
    <property type="term" value="C:membrane"/>
    <property type="evidence" value="ECO:0007669"/>
    <property type="project" value="TreeGrafter"/>
</dbReference>
<evidence type="ECO:0000256" key="1">
    <source>
        <dbReference type="SAM" id="MobiDB-lite"/>
    </source>
</evidence>
<dbReference type="GO" id="GO:0008474">
    <property type="term" value="F:palmitoyl-(protein) hydrolase activity"/>
    <property type="evidence" value="ECO:0007669"/>
    <property type="project" value="TreeGrafter"/>
</dbReference>
<dbReference type="AlphaFoldDB" id="A0A5C5G764"/>